<dbReference type="EMBL" id="LFYR01000963">
    <property type="protein sequence ID" value="KMZ66601.1"/>
    <property type="molecule type" value="Genomic_DNA"/>
</dbReference>
<proteinExistence type="predicted"/>
<accession>A0A0K9PCC4</accession>
<organism evidence="1 2">
    <name type="scientific">Zostera marina</name>
    <name type="common">Eelgrass</name>
    <dbReference type="NCBI Taxonomy" id="29655"/>
    <lineage>
        <taxon>Eukaryota</taxon>
        <taxon>Viridiplantae</taxon>
        <taxon>Streptophyta</taxon>
        <taxon>Embryophyta</taxon>
        <taxon>Tracheophyta</taxon>
        <taxon>Spermatophyta</taxon>
        <taxon>Magnoliopsida</taxon>
        <taxon>Liliopsida</taxon>
        <taxon>Zosteraceae</taxon>
        <taxon>Zostera</taxon>
    </lineage>
</organism>
<sequence length="75" mass="8353">MDYTGDVGGNNMAGLFIGENKMVSWLNYDPAAAESSRMSNFINARARSGSRSLLQLLVDDRCLYRVADDVLFFLL</sequence>
<name>A0A0K9PCC4_ZOSMR</name>
<keyword evidence="2" id="KW-1185">Reference proteome</keyword>
<reference evidence="2" key="1">
    <citation type="journal article" date="2016" name="Nature">
        <title>The genome of the seagrass Zostera marina reveals angiosperm adaptation to the sea.</title>
        <authorList>
            <person name="Olsen J.L."/>
            <person name="Rouze P."/>
            <person name="Verhelst B."/>
            <person name="Lin Y.-C."/>
            <person name="Bayer T."/>
            <person name="Collen J."/>
            <person name="Dattolo E."/>
            <person name="De Paoli E."/>
            <person name="Dittami S."/>
            <person name="Maumus F."/>
            <person name="Michel G."/>
            <person name="Kersting A."/>
            <person name="Lauritano C."/>
            <person name="Lohaus R."/>
            <person name="Toepel M."/>
            <person name="Tonon T."/>
            <person name="Vanneste K."/>
            <person name="Amirebrahimi M."/>
            <person name="Brakel J."/>
            <person name="Bostroem C."/>
            <person name="Chovatia M."/>
            <person name="Grimwood J."/>
            <person name="Jenkins J.W."/>
            <person name="Jueterbock A."/>
            <person name="Mraz A."/>
            <person name="Stam W.T."/>
            <person name="Tice H."/>
            <person name="Bornberg-Bauer E."/>
            <person name="Green P.J."/>
            <person name="Pearson G.A."/>
            <person name="Procaccini G."/>
            <person name="Duarte C.M."/>
            <person name="Schmutz J."/>
            <person name="Reusch T.B.H."/>
            <person name="Van de Peer Y."/>
        </authorList>
    </citation>
    <scope>NUCLEOTIDE SEQUENCE [LARGE SCALE GENOMIC DNA]</scope>
    <source>
        <strain evidence="2">cv. Finnish</strain>
    </source>
</reference>
<comment type="caution">
    <text evidence="1">The sequence shown here is derived from an EMBL/GenBank/DDBJ whole genome shotgun (WGS) entry which is preliminary data.</text>
</comment>
<gene>
    <name evidence="1" type="ORF">ZOSMA_292G00210</name>
</gene>
<dbReference type="AlphaFoldDB" id="A0A0K9PCC4"/>
<dbReference type="Proteomes" id="UP000036987">
    <property type="component" value="Unassembled WGS sequence"/>
</dbReference>
<protein>
    <submittedName>
        <fullName evidence="1">Uncharacterized protein</fullName>
    </submittedName>
</protein>
<evidence type="ECO:0000313" key="1">
    <source>
        <dbReference type="EMBL" id="KMZ66601.1"/>
    </source>
</evidence>
<evidence type="ECO:0000313" key="2">
    <source>
        <dbReference type="Proteomes" id="UP000036987"/>
    </source>
</evidence>